<keyword evidence="5 6" id="KW-0472">Membrane</keyword>
<feature type="transmembrane region" description="Helical" evidence="6">
    <location>
        <begin position="307"/>
        <end position="325"/>
    </location>
</feature>
<dbReference type="EMBL" id="AWFH01000023">
    <property type="protein sequence ID" value="KCZ60419.1"/>
    <property type="molecule type" value="Genomic_DNA"/>
</dbReference>
<accession>A0A059E0C4</accession>
<evidence type="ECO:0000256" key="1">
    <source>
        <dbReference type="ARBA" id="ARBA00004651"/>
    </source>
</evidence>
<evidence type="ECO:0000313" key="7">
    <source>
        <dbReference type="EMBL" id="HAE94010.1"/>
    </source>
</evidence>
<evidence type="ECO:0000313" key="9">
    <source>
        <dbReference type="EMBL" id="KCZ60419.1"/>
    </source>
</evidence>
<feature type="transmembrane region" description="Helical" evidence="6">
    <location>
        <begin position="277"/>
        <end position="295"/>
    </location>
</feature>
<comment type="subcellular location">
    <subcellularLocation>
        <location evidence="1">Cell membrane</location>
        <topology evidence="1">Multi-pass membrane protein</topology>
    </subcellularLocation>
</comment>
<reference evidence="11 12" key="2">
    <citation type="journal article" date="2018" name="Nat. Biotechnol.">
        <title>A standardized bacterial taxonomy based on genome phylogeny substantially revises the tree of life.</title>
        <authorList>
            <person name="Parks D.H."/>
            <person name="Chuvochina M."/>
            <person name="Waite D.W."/>
            <person name="Rinke C."/>
            <person name="Skarshewski A."/>
            <person name="Chaumeil P.A."/>
            <person name="Hugenholtz P."/>
        </authorList>
    </citation>
    <scope>NUCLEOTIDE SEQUENCE [LARGE SCALE GENOMIC DNA]</scope>
    <source>
        <strain evidence="8">UBA10378</strain>
        <strain evidence="7">UBA8557</strain>
    </source>
</reference>
<sequence>MTKIQTYLFFEVLRAVVIIIGGLAMLALLAQGLSRTDLILENRQSALTYFYIVMLGAPQIIALLTPLALFVASVWSLNRIHKDSEIVVAQAAGMTRWQVASPILRLAVLCVVAHLTVNLWIQPMAQRAMRETVAEARADLAAALIRPGQFTSNGERLTFYAREQSGGELRGVLISDMTDPENPTDILARSAALIEYEGSPTLLLRDAISQQLDANNQLSILEFEQYPFDLTEFMKEDSDLVLKASDKYLHELFFVDRTNYFELKEADALLAEAHSRLTTPLLNIVMSLLAIYAVLGGDFSRKGYSKRIGWATGGAIGVLIVQLVLQSAAANDPPLNALQWLAPLGVIGLLSYIYFARGRHLGKIERPPLELFRNPTGAAS</sequence>
<dbReference type="Proteomes" id="UP000263957">
    <property type="component" value="Unassembled WGS sequence"/>
</dbReference>
<gene>
    <name evidence="7" type="ORF">DCG65_05580</name>
    <name evidence="8" type="ORF">DD728_04330</name>
    <name evidence="9" type="ORF">HY36_05425</name>
</gene>
<organism evidence="9 10">
    <name type="scientific">Hyphomonas atlantica</name>
    <dbReference type="NCBI Taxonomy" id="1280948"/>
    <lineage>
        <taxon>Bacteria</taxon>
        <taxon>Pseudomonadati</taxon>
        <taxon>Pseudomonadota</taxon>
        <taxon>Alphaproteobacteria</taxon>
        <taxon>Hyphomonadales</taxon>
        <taxon>Hyphomonadaceae</taxon>
        <taxon>Hyphomonas</taxon>
    </lineage>
</organism>
<dbReference type="GO" id="GO:0043190">
    <property type="term" value="C:ATP-binding cassette (ABC) transporter complex"/>
    <property type="evidence" value="ECO:0007669"/>
    <property type="project" value="TreeGrafter"/>
</dbReference>
<dbReference type="OrthoDB" id="8477889at2"/>
<comment type="caution">
    <text evidence="9">The sequence shown here is derived from an EMBL/GenBank/DDBJ whole genome shotgun (WGS) entry which is preliminary data.</text>
</comment>
<dbReference type="GO" id="GO:0015920">
    <property type="term" value="P:lipopolysaccharide transport"/>
    <property type="evidence" value="ECO:0007669"/>
    <property type="project" value="TreeGrafter"/>
</dbReference>
<evidence type="ECO:0000313" key="11">
    <source>
        <dbReference type="Proteomes" id="UP000259173"/>
    </source>
</evidence>
<dbReference type="PANTHER" id="PTHR33529">
    <property type="entry name" value="SLR0882 PROTEIN-RELATED"/>
    <property type="match status" value="1"/>
</dbReference>
<dbReference type="InterPro" id="IPR005495">
    <property type="entry name" value="LptG/LptF_permease"/>
</dbReference>
<dbReference type="EMBL" id="DOGS01000089">
    <property type="protein sequence ID" value="HBQ48106.1"/>
    <property type="molecule type" value="Genomic_DNA"/>
</dbReference>
<dbReference type="STRING" id="1280948.HY36_05425"/>
<dbReference type="PANTHER" id="PTHR33529:SF6">
    <property type="entry name" value="YJGP_YJGQ FAMILY PERMEASE"/>
    <property type="match status" value="1"/>
</dbReference>
<evidence type="ECO:0000256" key="3">
    <source>
        <dbReference type="ARBA" id="ARBA00022692"/>
    </source>
</evidence>
<dbReference type="AlphaFoldDB" id="A0A059E0C4"/>
<evidence type="ECO:0000256" key="4">
    <source>
        <dbReference type="ARBA" id="ARBA00022989"/>
    </source>
</evidence>
<feature type="transmembrane region" description="Helical" evidence="6">
    <location>
        <begin position="103"/>
        <end position="121"/>
    </location>
</feature>
<keyword evidence="10" id="KW-1185">Reference proteome</keyword>
<dbReference type="PATRIC" id="fig|1280948.3.peg.2140"/>
<evidence type="ECO:0000256" key="5">
    <source>
        <dbReference type="ARBA" id="ARBA00023136"/>
    </source>
</evidence>
<name>A0A059E0C4_9PROT</name>
<reference evidence="9 10" key="1">
    <citation type="journal article" date="2014" name="Antonie Van Leeuwenhoek">
        <title>Hyphomonas beringensis sp. nov. and Hyphomonas chukchiensis sp. nov., isolated from surface seawater of the Bering Sea and Chukchi Sea.</title>
        <authorList>
            <person name="Li C."/>
            <person name="Lai Q."/>
            <person name="Li G."/>
            <person name="Dong C."/>
            <person name="Wang J."/>
            <person name="Liao Y."/>
            <person name="Shao Z."/>
        </authorList>
    </citation>
    <scope>NUCLEOTIDE SEQUENCE [LARGE SCALE GENOMIC DNA]</scope>
    <source>
        <strain evidence="9 10">22II1-22F38</strain>
    </source>
</reference>
<evidence type="ECO:0000313" key="10">
    <source>
        <dbReference type="Proteomes" id="UP000024547"/>
    </source>
</evidence>
<feature type="transmembrane region" description="Helical" evidence="6">
    <location>
        <begin position="12"/>
        <end position="30"/>
    </location>
</feature>
<dbReference type="Proteomes" id="UP000259173">
    <property type="component" value="Unassembled WGS sequence"/>
</dbReference>
<keyword evidence="3 6" id="KW-0812">Transmembrane</keyword>
<dbReference type="RefSeq" id="WP_035552260.1">
    <property type="nucleotide sequence ID" value="NZ_AWFH01000023.1"/>
</dbReference>
<keyword evidence="2" id="KW-1003">Cell membrane</keyword>
<keyword evidence="4 6" id="KW-1133">Transmembrane helix</keyword>
<proteinExistence type="predicted"/>
<evidence type="ECO:0000313" key="8">
    <source>
        <dbReference type="EMBL" id="HBQ48106.1"/>
    </source>
</evidence>
<dbReference type="EMBL" id="DMBR01000167">
    <property type="protein sequence ID" value="HAE94010.1"/>
    <property type="molecule type" value="Genomic_DNA"/>
</dbReference>
<evidence type="ECO:0000313" key="12">
    <source>
        <dbReference type="Proteomes" id="UP000263957"/>
    </source>
</evidence>
<evidence type="ECO:0000256" key="2">
    <source>
        <dbReference type="ARBA" id="ARBA00022475"/>
    </source>
</evidence>
<feature type="transmembrane region" description="Helical" evidence="6">
    <location>
        <begin position="50"/>
        <end position="75"/>
    </location>
</feature>
<protein>
    <submittedName>
        <fullName evidence="7">LptF/LptG family permease</fullName>
    </submittedName>
</protein>
<dbReference type="eggNOG" id="COG0795">
    <property type="taxonomic scope" value="Bacteria"/>
</dbReference>
<evidence type="ECO:0000256" key="6">
    <source>
        <dbReference type="SAM" id="Phobius"/>
    </source>
</evidence>
<dbReference type="Proteomes" id="UP000024547">
    <property type="component" value="Unassembled WGS sequence"/>
</dbReference>
<feature type="transmembrane region" description="Helical" evidence="6">
    <location>
        <begin position="337"/>
        <end position="356"/>
    </location>
</feature>
<dbReference type="Pfam" id="PF03739">
    <property type="entry name" value="LptF_LptG"/>
    <property type="match status" value="1"/>
</dbReference>